<keyword evidence="7" id="KW-0472">Membrane</keyword>
<dbReference type="GO" id="GO:0044203">
    <property type="term" value="C:host cell nuclear lamina"/>
    <property type="evidence" value="ECO:0007669"/>
    <property type="project" value="UniProtKB-SubCell"/>
</dbReference>
<keyword evidence="7" id="KW-1043">Host membrane</keyword>
<evidence type="ECO:0000256" key="5">
    <source>
        <dbReference type="ARBA" id="ARBA00023189"/>
    </source>
</evidence>
<reference evidence="8" key="1">
    <citation type="submission" date="2016-09" db="EMBL/GenBank/DDBJ databases">
        <title>A new generic human adenovirus multigene typing system reveals a high ratio of recombinant strains and possible new types in a collection of Swedish isolates.</title>
        <authorList>
            <person name="Kajan G.L."/>
            <person name="Lipiec A."/>
            <person name="Bartha D."/>
            <person name="Allard A."/>
            <person name="Arnberg N."/>
        </authorList>
    </citation>
    <scope>NUCLEOTIDE SEQUENCE [LARGE SCALE GENOMIC DNA]</scope>
    <source>
        <strain evidence="8">GyK010</strain>
    </source>
</reference>
<evidence type="ECO:0000256" key="7">
    <source>
        <dbReference type="RuleBase" id="RU364111"/>
    </source>
</evidence>
<evidence type="ECO:0000256" key="2">
    <source>
        <dbReference type="ARBA" id="ARBA00013796"/>
    </source>
</evidence>
<protein>
    <recommendedName>
        <fullName evidence="2 7">E1B protein, small T-antigen</fullName>
    </recommendedName>
</protein>
<dbReference type="EMBL" id="KX868289">
    <property type="protein sequence ID" value="AZI15415.1"/>
    <property type="molecule type" value="Genomic_DNA"/>
</dbReference>
<sequence>MELETVLQSFQSVRQLLQYTSKNTSGFWRYLFGSTLSKVVNRVKEDYREEFENILADCPGLLASLDLCHHLVFQEKVVRSLDFSSVGRTVASIAFLATILDKWSEKSHLSWDYMLDYMSMQLWRAWLKRRVCIYSLARPLTMPPLPTLQEEKEEERNPAVVEK</sequence>
<comment type="similarity">
    <text evidence="1 7">Belongs to the adenoviridae E1B 19 kDa protein family.</text>
</comment>
<dbReference type="Proteomes" id="UP000319239">
    <property type="component" value="Segment"/>
</dbReference>
<dbReference type="Pfam" id="PF01691">
    <property type="entry name" value="Adeno_E1B_19K"/>
    <property type="match status" value="1"/>
</dbReference>
<organismHost>
    <name type="scientific">Homo sapiens</name>
    <name type="common">Human</name>
    <dbReference type="NCBI Taxonomy" id="9606"/>
</organismHost>
<comment type="function">
    <text evidence="7">Putative adenovirus Bcl-2 homolog that inhibits apoptosis induced by TNF or FAS pathways, as well as p53-mediated apoptosis. Without E1B 19K function, virus production is compromised because of premature death of host cell. Interacts with Bax protein in cell lysates.</text>
</comment>
<dbReference type="PROSITE" id="PS50062">
    <property type="entry name" value="BCL2_FAMILY"/>
    <property type="match status" value="1"/>
</dbReference>
<organism evidence="8">
    <name type="scientific">Human adenovirus A serotype 12</name>
    <name type="common">HAdV-12</name>
    <name type="synonym">Human adenovirus 12</name>
    <dbReference type="NCBI Taxonomy" id="28282"/>
    <lineage>
        <taxon>Viruses</taxon>
        <taxon>Varidnaviria</taxon>
        <taxon>Bamfordvirae</taxon>
        <taxon>Preplasmiviricota</taxon>
        <taxon>Polisuviricotina</taxon>
        <taxon>Pharingeaviricetes</taxon>
        <taxon>Rowavirales</taxon>
        <taxon>Adenoviridae</taxon>
        <taxon>Mastadenovirus</taxon>
        <taxon>Mastadenovirus adami</taxon>
        <taxon>Human mastadenovirus A</taxon>
    </lineage>
</organism>
<name>A0A3G8WH01_ADE12</name>
<evidence type="ECO:0000256" key="4">
    <source>
        <dbReference type="ARBA" id="ARBA00022581"/>
    </source>
</evidence>
<proteinExistence type="inferred from homology"/>
<keyword evidence="5 7" id="KW-1081">Inhibition of host apoptosis by viral BCL2-like protein</keyword>
<keyword evidence="4 7" id="KW-0945">Host-virus interaction</keyword>
<dbReference type="GO" id="GO:0033668">
    <property type="term" value="P:symbiont-mediated suppression of host apoptosis"/>
    <property type="evidence" value="ECO:0007669"/>
    <property type="project" value="UniProtKB-KW"/>
</dbReference>
<keyword evidence="3 7" id="KW-0244">Early protein</keyword>
<keyword evidence="7" id="KW-1032">Host cell membrane</keyword>
<keyword evidence="7" id="KW-0053">Apoptosis</keyword>
<dbReference type="GO" id="GO:0020002">
    <property type="term" value="C:host cell plasma membrane"/>
    <property type="evidence" value="ECO:0007669"/>
    <property type="project" value="UniProtKB-SubCell"/>
</dbReference>
<evidence type="ECO:0000256" key="6">
    <source>
        <dbReference type="ARBA" id="ARBA00023323"/>
    </source>
</evidence>
<accession>A0A3G8WH01</accession>
<evidence type="ECO:0000313" key="8">
    <source>
        <dbReference type="EMBL" id="AZI15415.1"/>
    </source>
</evidence>
<dbReference type="InterPro" id="IPR002924">
    <property type="entry name" value="Adenovir_t-Ag_E1B_19kDa"/>
</dbReference>
<keyword evidence="7" id="KW-1048">Host nucleus</keyword>
<dbReference type="InterPro" id="IPR002475">
    <property type="entry name" value="Bcl2-like"/>
</dbReference>
<evidence type="ECO:0000256" key="1">
    <source>
        <dbReference type="ARBA" id="ARBA00010275"/>
    </source>
</evidence>
<comment type="subcellular location">
    <subcellularLocation>
        <location evidence="7">Host cell membrane</location>
    </subcellularLocation>
    <subcellularLocation>
        <location evidence="7">Host nucleus envelope</location>
    </subcellularLocation>
    <subcellularLocation>
        <location evidence="7">Host nucleus lamina</location>
    </subcellularLocation>
</comment>
<evidence type="ECO:0000256" key="3">
    <source>
        <dbReference type="ARBA" id="ARBA00022518"/>
    </source>
</evidence>
<keyword evidence="6 7" id="KW-1119">Modulation of host cell apoptosis by virus</keyword>